<organism evidence="1 2">
    <name type="scientific">Steinernema carpocapsae</name>
    <name type="common">Entomopathogenic nematode</name>
    <dbReference type="NCBI Taxonomy" id="34508"/>
    <lineage>
        <taxon>Eukaryota</taxon>
        <taxon>Metazoa</taxon>
        <taxon>Ecdysozoa</taxon>
        <taxon>Nematoda</taxon>
        <taxon>Chromadorea</taxon>
        <taxon>Rhabditida</taxon>
        <taxon>Tylenchina</taxon>
        <taxon>Panagrolaimomorpha</taxon>
        <taxon>Strongyloidoidea</taxon>
        <taxon>Steinernematidae</taxon>
        <taxon>Steinernema</taxon>
    </lineage>
</organism>
<keyword evidence="2" id="KW-1185">Reference proteome</keyword>
<proteinExistence type="predicted"/>
<evidence type="ECO:0000313" key="1">
    <source>
        <dbReference type="EMBL" id="TKR82356.1"/>
    </source>
</evidence>
<protein>
    <submittedName>
        <fullName evidence="1">Uncharacterized protein</fullName>
    </submittedName>
</protein>
<reference evidence="1 2" key="2">
    <citation type="journal article" date="2019" name="G3 (Bethesda)">
        <title>Hybrid Assembly of the Genome of the Entomopathogenic Nematode Steinernema carpocapsae Identifies the X-Chromosome.</title>
        <authorList>
            <person name="Serra L."/>
            <person name="Macchietto M."/>
            <person name="Macias-Munoz A."/>
            <person name="McGill C.J."/>
            <person name="Rodriguez I.M."/>
            <person name="Rodriguez B."/>
            <person name="Murad R."/>
            <person name="Mortazavi A."/>
        </authorList>
    </citation>
    <scope>NUCLEOTIDE SEQUENCE [LARGE SCALE GENOMIC DNA]</scope>
    <source>
        <strain evidence="1 2">ALL</strain>
    </source>
</reference>
<sequence length="74" mass="7966">MLSTSPRKPKVPKENLLLADSSARARTAFRRQNPQIAQVAISNPAFSVLNRAESAMALADFSGIALGGRELKTK</sequence>
<comment type="caution">
    <text evidence="1">The sequence shown here is derived from an EMBL/GenBank/DDBJ whole genome shotgun (WGS) entry which is preliminary data.</text>
</comment>
<reference evidence="1 2" key="1">
    <citation type="journal article" date="2015" name="Genome Biol.">
        <title>Comparative genomics of Steinernema reveals deeply conserved gene regulatory networks.</title>
        <authorList>
            <person name="Dillman A.R."/>
            <person name="Macchietto M."/>
            <person name="Porter C.F."/>
            <person name="Rogers A."/>
            <person name="Williams B."/>
            <person name="Antoshechkin I."/>
            <person name="Lee M.M."/>
            <person name="Goodwin Z."/>
            <person name="Lu X."/>
            <person name="Lewis E.E."/>
            <person name="Goodrich-Blair H."/>
            <person name="Stock S.P."/>
            <person name="Adams B.J."/>
            <person name="Sternberg P.W."/>
            <person name="Mortazavi A."/>
        </authorList>
    </citation>
    <scope>NUCLEOTIDE SEQUENCE [LARGE SCALE GENOMIC DNA]</scope>
    <source>
        <strain evidence="1 2">ALL</strain>
    </source>
</reference>
<name>A0A4U5NHS2_STECR</name>
<gene>
    <name evidence="1" type="ORF">L596_016095</name>
</gene>
<dbReference type="EMBL" id="AZBU02000004">
    <property type="protein sequence ID" value="TKR82356.1"/>
    <property type="molecule type" value="Genomic_DNA"/>
</dbReference>
<dbReference type="Proteomes" id="UP000298663">
    <property type="component" value="Unassembled WGS sequence"/>
</dbReference>
<evidence type="ECO:0000313" key="2">
    <source>
        <dbReference type="Proteomes" id="UP000298663"/>
    </source>
</evidence>
<accession>A0A4U5NHS2</accession>
<dbReference type="AlphaFoldDB" id="A0A4U5NHS2"/>